<dbReference type="SUPFAM" id="SSF117916">
    <property type="entry name" value="Fe-S cluster assembly (FSCA) domain-like"/>
    <property type="match status" value="1"/>
</dbReference>
<dbReference type="Pfam" id="PF01106">
    <property type="entry name" value="NifU"/>
    <property type="match status" value="1"/>
</dbReference>
<dbReference type="GO" id="GO:0051536">
    <property type="term" value="F:iron-sulfur cluster binding"/>
    <property type="evidence" value="ECO:0007669"/>
    <property type="project" value="InterPro"/>
</dbReference>
<dbReference type="EMBL" id="UINC01001150">
    <property type="protein sequence ID" value="SUZ72515.1"/>
    <property type="molecule type" value="Genomic_DNA"/>
</dbReference>
<dbReference type="InterPro" id="IPR035903">
    <property type="entry name" value="HesB-like_dom_sf"/>
</dbReference>
<protein>
    <recommendedName>
        <fullName evidence="1">NIF system FeS cluster assembly NifU C-terminal domain-containing protein</fullName>
    </recommendedName>
</protein>
<feature type="domain" description="NIF system FeS cluster assembly NifU C-terminal" evidence="1">
    <location>
        <begin position="123"/>
        <end position="188"/>
    </location>
</feature>
<proteinExistence type="predicted"/>
<organism evidence="2">
    <name type="scientific">marine metagenome</name>
    <dbReference type="NCBI Taxonomy" id="408172"/>
    <lineage>
        <taxon>unclassified sequences</taxon>
        <taxon>metagenomes</taxon>
        <taxon>ecological metagenomes</taxon>
    </lineage>
</organism>
<dbReference type="InterPro" id="IPR001075">
    <property type="entry name" value="NIF_FeS_clus_asmbl_NifU_C"/>
</dbReference>
<evidence type="ECO:0000259" key="1">
    <source>
        <dbReference type="Pfam" id="PF01106"/>
    </source>
</evidence>
<name>A0A381PZQ2_9ZZZZ</name>
<dbReference type="AlphaFoldDB" id="A0A381PZQ2"/>
<reference evidence="2" key="1">
    <citation type="submission" date="2018-05" db="EMBL/GenBank/DDBJ databases">
        <authorList>
            <person name="Lanie J.A."/>
            <person name="Ng W.-L."/>
            <person name="Kazmierczak K.M."/>
            <person name="Andrzejewski T.M."/>
            <person name="Davidsen T.M."/>
            <person name="Wayne K.J."/>
            <person name="Tettelin H."/>
            <person name="Glass J.I."/>
            <person name="Rusch D."/>
            <person name="Podicherti R."/>
            <person name="Tsui H.-C.T."/>
            <person name="Winkler M.E."/>
        </authorList>
    </citation>
    <scope>NUCLEOTIDE SEQUENCE</scope>
</reference>
<sequence length="205" mass="21555">MSEREILTVTEAALEKILDLRASEDDAEDLALRIEVTGVQGVDFSYDLAFEVLSEATTDDVPTHAGGGLTILIPGRDLTKLEGATLDLPSNGNQAGLVLRNPNRPDLGPNATLELSGTLEEQVQEVLVKRINPSIAAHGGYAELVRLEGSTVLIKLGGGCQGCGMANATVTAGIEKTLTELLEGIDSVLDITDHTSGENPYFAAT</sequence>
<accession>A0A381PZQ2</accession>
<dbReference type="SUPFAM" id="SSF89360">
    <property type="entry name" value="HesB-like domain"/>
    <property type="match status" value="1"/>
</dbReference>
<dbReference type="Gene3D" id="2.60.300.12">
    <property type="entry name" value="HesB-like domain"/>
    <property type="match status" value="1"/>
</dbReference>
<dbReference type="InterPro" id="IPR034904">
    <property type="entry name" value="FSCA_dom_sf"/>
</dbReference>
<evidence type="ECO:0000313" key="2">
    <source>
        <dbReference type="EMBL" id="SUZ72515.1"/>
    </source>
</evidence>
<dbReference type="GO" id="GO:0016226">
    <property type="term" value="P:iron-sulfur cluster assembly"/>
    <property type="evidence" value="ECO:0007669"/>
    <property type="project" value="InterPro"/>
</dbReference>
<dbReference type="Gene3D" id="3.30.300.130">
    <property type="entry name" value="Fe-S cluster assembly (FSCA)"/>
    <property type="match status" value="1"/>
</dbReference>
<gene>
    <name evidence="2" type="ORF">METZ01_LOCUS25369</name>
</gene>
<dbReference type="GO" id="GO:0005506">
    <property type="term" value="F:iron ion binding"/>
    <property type="evidence" value="ECO:0007669"/>
    <property type="project" value="InterPro"/>
</dbReference>